<name>A0A2S2C3V8_9NOCA</name>
<dbReference type="GO" id="GO:0050660">
    <property type="term" value="F:flavin adenine dinucleotide binding"/>
    <property type="evidence" value="ECO:0007669"/>
    <property type="project" value="InterPro"/>
</dbReference>
<comment type="similarity">
    <text evidence="2 6">Belongs to the acyl-CoA dehydrogenase family.</text>
</comment>
<dbReference type="InterPro" id="IPR046373">
    <property type="entry name" value="Acyl-CoA_Oxase/DH_mid-dom_sf"/>
</dbReference>
<dbReference type="InterPro" id="IPR006091">
    <property type="entry name" value="Acyl-CoA_Oxase/DH_mid-dom"/>
</dbReference>
<dbReference type="FunFam" id="2.40.110.10:FF:000011">
    <property type="entry name" value="Acyl-CoA dehydrogenase FadE34"/>
    <property type="match status" value="1"/>
</dbReference>
<dbReference type="OrthoDB" id="5179760at2"/>
<dbReference type="SUPFAM" id="SSF56645">
    <property type="entry name" value="Acyl-CoA dehydrogenase NM domain-like"/>
    <property type="match status" value="1"/>
</dbReference>
<sequence>MSTASGSEFAHEAGSWLQENVPRRWREHRGTLDEHEAIDIRRQWDRQLYEAGYSGLSLPKEFGGQGLGLAEEVAFSELAAQAQAPDGLARIGRILTAPTLIAHGTEQQRERFLPPILQGRETWCQGFSEPGAGSDLAGVSCRADKVDGGYEITGRKIWTSFAAYSDRCLMLARTSQDAPRHKNLSMFLLDMNQPGVDIGTIKQISGGTHFAEVHFDRVFVSDDELIAEEGSGWRVAMTTLMNERGGVEAASRYVEMRADMDLLLAMCGDDPRRADVLADLDRRTELVRWQISKAVHLEADETEFVRATSILKVLWSELWQEITTVGLRFSSAAHREHWRYQYLESRSASIFSGTSEIQRNIISERVLGLPR</sequence>
<keyword evidence="4 6" id="KW-0274">FAD</keyword>
<evidence type="ECO:0000259" key="9">
    <source>
        <dbReference type="Pfam" id="PF02771"/>
    </source>
</evidence>
<dbReference type="PANTHER" id="PTHR43292">
    <property type="entry name" value="ACYL-COA DEHYDROGENASE"/>
    <property type="match status" value="1"/>
</dbReference>
<evidence type="ECO:0000256" key="4">
    <source>
        <dbReference type="ARBA" id="ARBA00022827"/>
    </source>
</evidence>
<evidence type="ECO:0000256" key="5">
    <source>
        <dbReference type="ARBA" id="ARBA00023002"/>
    </source>
</evidence>
<dbReference type="Proteomes" id="UP000245711">
    <property type="component" value="Chromosome"/>
</dbReference>
<dbReference type="Pfam" id="PF02770">
    <property type="entry name" value="Acyl-CoA_dh_M"/>
    <property type="match status" value="1"/>
</dbReference>
<dbReference type="EMBL" id="CP021354">
    <property type="protein sequence ID" value="AWK75560.1"/>
    <property type="molecule type" value="Genomic_DNA"/>
</dbReference>
<dbReference type="Gene3D" id="2.40.110.10">
    <property type="entry name" value="Butyryl-CoA Dehydrogenase, subunit A, domain 2"/>
    <property type="match status" value="1"/>
</dbReference>
<dbReference type="InterPro" id="IPR009100">
    <property type="entry name" value="AcylCoA_DH/oxidase_NM_dom_sf"/>
</dbReference>
<dbReference type="KEGG" id="roz:CBI38_14875"/>
<feature type="domain" description="Acyl-CoA dehydrogenase/oxidase C-terminal" evidence="7">
    <location>
        <begin position="230"/>
        <end position="367"/>
    </location>
</feature>
<dbReference type="Gene3D" id="1.10.540.10">
    <property type="entry name" value="Acyl-CoA dehydrogenase/oxidase, N-terminal domain"/>
    <property type="match status" value="1"/>
</dbReference>
<organism evidence="10 11">
    <name type="scientific">Rhodococcus oxybenzonivorans</name>
    <dbReference type="NCBI Taxonomy" id="1990687"/>
    <lineage>
        <taxon>Bacteria</taxon>
        <taxon>Bacillati</taxon>
        <taxon>Actinomycetota</taxon>
        <taxon>Actinomycetes</taxon>
        <taxon>Mycobacteriales</taxon>
        <taxon>Nocardiaceae</taxon>
        <taxon>Rhodococcus</taxon>
    </lineage>
</organism>
<dbReference type="InterPro" id="IPR036250">
    <property type="entry name" value="AcylCo_DH-like_C"/>
</dbReference>
<evidence type="ECO:0000259" key="8">
    <source>
        <dbReference type="Pfam" id="PF02770"/>
    </source>
</evidence>
<reference evidence="10 11" key="1">
    <citation type="submission" date="2017-05" db="EMBL/GenBank/DDBJ databases">
        <title>Isolation of Rhodococcus sp. S2-17 biodegrading of BP-3.</title>
        <authorList>
            <person name="Lee Y."/>
            <person name="Kim K.H."/>
            <person name="Chun B.H."/>
            <person name="Jung H.S."/>
            <person name="Jeon C.O."/>
        </authorList>
    </citation>
    <scope>NUCLEOTIDE SEQUENCE [LARGE SCALE GENOMIC DNA]</scope>
    <source>
        <strain evidence="10 11">S2-17</strain>
    </source>
</reference>
<evidence type="ECO:0000259" key="7">
    <source>
        <dbReference type="Pfam" id="PF00441"/>
    </source>
</evidence>
<keyword evidence="11" id="KW-1185">Reference proteome</keyword>
<dbReference type="InterPro" id="IPR052161">
    <property type="entry name" value="Mycobact_Acyl-CoA_DH"/>
</dbReference>
<dbReference type="SUPFAM" id="SSF47203">
    <property type="entry name" value="Acyl-CoA dehydrogenase C-terminal domain-like"/>
    <property type="match status" value="1"/>
</dbReference>
<dbReference type="InterPro" id="IPR009075">
    <property type="entry name" value="AcylCo_DH/oxidase_C"/>
</dbReference>
<feature type="domain" description="Acyl-CoA oxidase/dehydrogenase middle" evidence="8">
    <location>
        <begin position="124"/>
        <end position="218"/>
    </location>
</feature>
<evidence type="ECO:0000256" key="3">
    <source>
        <dbReference type="ARBA" id="ARBA00022630"/>
    </source>
</evidence>
<dbReference type="Pfam" id="PF00441">
    <property type="entry name" value="Acyl-CoA_dh_1"/>
    <property type="match status" value="1"/>
</dbReference>
<keyword evidence="5 6" id="KW-0560">Oxidoreductase</keyword>
<proteinExistence type="inferred from homology"/>
<protein>
    <submittedName>
        <fullName evidence="10">Acyl-CoA dehydrogenase</fullName>
    </submittedName>
</protein>
<evidence type="ECO:0000256" key="2">
    <source>
        <dbReference type="ARBA" id="ARBA00009347"/>
    </source>
</evidence>
<dbReference type="PANTHER" id="PTHR43292:SF4">
    <property type="entry name" value="ACYL-COA DEHYDROGENASE FADE34"/>
    <property type="match status" value="1"/>
</dbReference>
<dbReference type="GO" id="GO:0016627">
    <property type="term" value="F:oxidoreductase activity, acting on the CH-CH group of donors"/>
    <property type="evidence" value="ECO:0007669"/>
    <property type="project" value="InterPro"/>
</dbReference>
<dbReference type="AlphaFoldDB" id="A0A2S2C3V8"/>
<evidence type="ECO:0000256" key="1">
    <source>
        <dbReference type="ARBA" id="ARBA00001974"/>
    </source>
</evidence>
<evidence type="ECO:0000313" key="10">
    <source>
        <dbReference type="EMBL" id="AWK75560.1"/>
    </source>
</evidence>
<comment type="cofactor">
    <cofactor evidence="1 6">
        <name>FAD</name>
        <dbReference type="ChEBI" id="CHEBI:57692"/>
    </cofactor>
</comment>
<feature type="domain" description="Acyl-CoA dehydrogenase/oxidase N-terminal" evidence="9">
    <location>
        <begin position="8"/>
        <end position="119"/>
    </location>
</feature>
<dbReference type="GO" id="GO:0005886">
    <property type="term" value="C:plasma membrane"/>
    <property type="evidence" value="ECO:0007669"/>
    <property type="project" value="TreeGrafter"/>
</dbReference>
<evidence type="ECO:0000313" key="11">
    <source>
        <dbReference type="Proteomes" id="UP000245711"/>
    </source>
</evidence>
<keyword evidence="3 6" id="KW-0285">Flavoprotein</keyword>
<gene>
    <name evidence="10" type="ORF">CBI38_14875</name>
</gene>
<dbReference type="InterPro" id="IPR013786">
    <property type="entry name" value="AcylCoA_DH/ox_N"/>
</dbReference>
<dbReference type="Gene3D" id="1.20.140.10">
    <property type="entry name" value="Butyryl-CoA Dehydrogenase, subunit A, domain 3"/>
    <property type="match status" value="1"/>
</dbReference>
<dbReference type="Pfam" id="PF02771">
    <property type="entry name" value="Acyl-CoA_dh_N"/>
    <property type="match status" value="1"/>
</dbReference>
<dbReference type="InterPro" id="IPR037069">
    <property type="entry name" value="AcylCoA_DH/ox_N_sf"/>
</dbReference>
<accession>A0A2S2C3V8</accession>
<evidence type="ECO:0000256" key="6">
    <source>
        <dbReference type="RuleBase" id="RU362125"/>
    </source>
</evidence>